<dbReference type="GeneID" id="81364519"/>
<evidence type="ECO:0000313" key="1">
    <source>
        <dbReference type="EMBL" id="KAJ5414275.1"/>
    </source>
</evidence>
<comment type="caution">
    <text evidence="1">The sequence shown here is derived from an EMBL/GenBank/DDBJ whole genome shotgun (WGS) entry which is preliminary data.</text>
</comment>
<protein>
    <submittedName>
        <fullName evidence="1">Uncharacterized protein</fullName>
    </submittedName>
</protein>
<dbReference type="RefSeq" id="XP_056494121.1">
    <property type="nucleotide sequence ID" value="XM_056625539.1"/>
</dbReference>
<name>A0A9X0BEL4_9EURO</name>
<evidence type="ECO:0000313" key="2">
    <source>
        <dbReference type="Proteomes" id="UP001147747"/>
    </source>
</evidence>
<gene>
    <name evidence="1" type="ORF">N7509_000902</name>
</gene>
<dbReference type="EMBL" id="JAPZBU010000003">
    <property type="protein sequence ID" value="KAJ5414275.1"/>
    <property type="molecule type" value="Genomic_DNA"/>
</dbReference>
<keyword evidence="2" id="KW-1185">Reference proteome</keyword>
<proteinExistence type="predicted"/>
<organism evidence="1 2">
    <name type="scientific">Penicillium cosmopolitanum</name>
    <dbReference type="NCBI Taxonomy" id="1131564"/>
    <lineage>
        <taxon>Eukaryota</taxon>
        <taxon>Fungi</taxon>
        <taxon>Dikarya</taxon>
        <taxon>Ascomycota</taxon>
        <taxon>Pezizomycotina</taxon>
        <taxon>Eurotiomycetes</taxon>
        <taxon>Eurotiomycetidae</taxon>
        <taxon>Eurotiales</taxon>
        <taxon>Aspergillaceae</taxon>
        <taxon>Penicillium</taxon>
    </lineage>
</organism>
<sequence length="74" mass="7910">MSLYFRKVGGDAAAACVATSIGGSRRTTLEQQPLRPARPMWRGLMGLARTSVSLARVIVADKSALQVVRAGDEH</sequence>
<reference evidence="1" key="1">
    <citation type="submission" date="2022-12" db="EMBL/GenBank/DDBJ databases">
        <authorList>
            <person name="Petersen C."/>
        </authorList>
    </citation>
    <scope>NUCLEOTIDE SEQUENCE</scope>
    <source>
        <strain evidence="1">IBT 29677</strain>
    </source>
</reference>
<reference evidence="1" key="2">
    <citation type="journal article" date="2023" name="IMA Fungus">
        <title>Comparative genomic study of the Penicillium genus elucidates a diverse pangenome and 15 lateral gene transfer events.</title>
        <authorList>
            <person name="Petersen C."/>
            <person name="Sorensen T."/>
            <person name="Nielsen M.R."/>
            <person name="Sondergaard T.E."/>
            <person name="Sorensen J.L."/>
            <person name="Fitzpatrick D.A."/>
            <person name="Frisvad J.C."/>
            <person name="Nielsen K.L."/>
        </authorList>
    </citation>
    <scope>NUCLEOTIDE SEQUENCE</scope>
    <source>
        <strain evidence="1">IBT 29677</strain>
    </source>
</reference>
<dbReference type="AlphaFoldDB" id="A0A9X0BEL4"/>
<accession>A0A9X0BEL4</accession>
<dbReference type="Proteomes" id="UP001147747">
    <property type="component" value="Unassembled WGS sequence"/>
</dbReference>